<dbReference type="EMBL" id="KK198755">
    <property type="protein sequence ID" value="KCW80161.1"/>
    <property type="molecule type" value="Genomic_DNA"/>
</dbReference>
<evidence type="ECO:0000313" key="2">
    <source>
        <dbReference type="EMBL" id="KCW80161.1"/>
    </source>
</evidence>
<organism evidence="2">
    <name type="scientific">Eucalyptus grandis</name>
    <name type="common">Flooded gum</name>
    <dbReference type="NCBI Taxonomy" id="71139"/>
    <lineage>
        <taxon>Eukaryota</taxon>
        <taxon>Viridiplantae</taxon>
        <taxon>Streptophyta</taxon>
        <taxon>Embryophyta</taxon>
        <taxon>Tracheophyta</taxon>
        <taxon>Spermatophyta</taxon>
        <taxon>Magnoliopsida</taxon>
        <taxon>eudicotyledons</taxon>
        <taxon>Gunneridae</taxon>
        <taxon>Pentapetalae</taxon>
        <taxon>rosids</taxon>
        <taxon>malvids</taxon>
        <taxon>Myrtales</taxon>
        <taxon>Myrtaceae</taxon>
        <taxon>Myrtoideae</taxon>
        <taxon>Eucalypteae</taxon>
        <taxon>Eucalyptus</taxon>
    </lineage>
</organism>
<reference evidence="2" key="1">
    <citation type="submission" date="2013-07" db="EMBL/GenBank/DDBJ databases">
        <title>The genome of Eucalyptus grandis.</title>
        <authorList>
            <person name="Schmutz J."/>
            <person name="Hayes R."/>
            <person name="Myburg A."/>
            <person name="Tuskan G."/>
            <person name="Grattapaglia D."/>
            <person name="Rokhsar D.S."/>
        </authorList>
    </citation>
    <scope>NUCLEOTIDE SEQUENCE</scope>
    <source>
        <tissue evidence="2">Leaf extractions</tissue>
    </source>
</reference>
<gene>
    <name evidence="2" type="ORF">EUGRSUZ_C01510</name>
</gene>
<name>A0A059CPN8_EUCGR</name>
<proteinExistence type="predicted"/>
<keyword evidence="1" id="KW-0472">Membrane</keyword>
<evidence type="ECO:0000256" key="1">
    <source>
        <dbReference type="SAM" id="Phobius"/>
    </source>
</evidence>
<accession>A0A059CPN8</accession>
<keyword evidence="1" id="KW-0812">Transmembrane</keyword>
<sequence>MCLCTLPPEVSLIIHMLIIKLLGAVIWKRTKKERTTAEILKNNKNPFPAIRKSKQIHVITILCISIVHLKKLR</sequence>
<dbReference type="AlphaFoldDB" id="A0A059CPN8"/>
<keyword evidence="1" id="KW-1133">Transmembrane helix</keyword>
<feature type="transmembrane region" description="Helical" evidence="1">
    <location>
        <begin position="6"/>
        <end position="27"/>
    </location>
</feature>
<dbReference type="InParanoid" id="A0A059CPN8"/>
<protein>
    <submittedName>
        <fullName evidence="2">Uncharacterized protein</fullName>
    </submittedName>
</protein>
<dbReference type="Gramene" id="KCW80161">
    <property type="protein sequence ID" value="KCW80161"/>
    <property type="gene ID" value="EUGRSUZ_C01510"/>
</dbReference>